<dbReference type="Proteomes" id="UP000023152">
    <property type="component" value="Unassembled WGS sequence"/>
</dbReference>
<evidence type="ECO:0000313" key="2">
    <source>
        <dbReference type="EMBL" id="ETO21451.1"/>
    </source>
</evidence>
<sequence>MQNVSDPRELVQFYHYRDRIINDPRRCDNNLNAIPNLNCHPFNNPLYFDASISKLYKMDKCHSPSYYFEIYGKWPHDKDASVNVNLVIANNNNNNNNGNNNNNSNAVTHNTGNSNATNSYTAVASNNGNSFMRNEMNTLRSNSMTIIQNRSAHAYNNSNDTLERDRDRDRKPMQPIAILKPFMTVDNTAAKIGVDVPFFLSSCFFPFPM</sequence>
<gene>
    <name evidence="2" type="ORF">RFI_15753</name>
</gene>
<feature type="region of interest" description="Disordered" evidence="1">
    <location>
        <begin position="151"/>
        <end position="172"/>
    </location>
</feature>
<dbReference type="EMBL" id="ASPP01011609">
    <property type="protein sequence ID" value="ETO21451.1"/>
    <property type="molecule type" value="Genomic_DNA"/>
</dbReference>
<organism evidence="2 3">
    <name type="scientific">Reticulomyxa filosa</name>
    <dbReference type="NCBI Taxonomy" id="46433"/>
    <lineage>
        <taxon>Eukaryota</taxon>
        <taxon>Sar</taxon>
        <taxon>Rhizaria</taxon>
        <taxon>Retaria</taxon>
        <taxon>Foraminifera</taxon>
        <taxon>Monothalamids</taxon>
        <taxon>Reticulomyxidae</taxon>
        <taxon>Reticulomyxa</taxon>
    </lineage>
</organism>
<reference evidence="2 3" key="1">
    <citation type="journal article" date="2013" name="Curr. Biol.">
        <title>The Genome of the Foraminiferan Reticulomyxa filosa.</title>
        <authorList>
            <person name="Glockner G."/>
            <person name="Hulsmann N."/>
            <person name="Schleicher M."/>
            <person name="Noegel A.A."/>
            <person name="Eichinger L."/>
            <person name="Gallinger C."/>
            <person name="Pawlowski J."/>
            <person name="Sierra R."/>
            <person name="Euteneuer U."/>
            <person name="Pillet L."/>
            <person name="Moustafa A."/>
            <person name="Platzer M."/>
            <person name="Groth M."/>
            <person name="Szafranski K."/>
            <person name="Schliwa M."/>
        </authorList>
    </citation>
    <scope>NUCLEOTIDE SEQUENCE [LARGE SCALE GENOMIC DNA]</scope>
</reference>
<feature type="compositionally biased region" description="Basic and acidic residues" evidence="1">
    <location>
        <begin position="161"/>
        <end position="172"/>
    </location>
</feature>
<comment type="caution">
    <text evidence="2">The sequence shown here is derived from an EMBL/GenBank/DDBJ whole genome shotgun (WGS) entry which is preliminary data.</text>
</comment>
<evidence type="ECO:0000256" key="1">
    <source>
        <dbReference type="SAM" id="MobiDB-lite"/>
    </source>
</evidence>
<dbReference type="AlphaFoldDB" id="X6N619"/>
<evidence type="ECO:0000313" key="3">
    <source>
        <dbReference type="Proteomes" id="UP000023152"/>
    </source>
</evidence>
<proteinExistence type="predicted"/>
<feature type="compositionally biased region" description="Polar residues" evidence="1">
    <location>
        <begin position="151"/>
        <end position="160"/>
    </location>
</feature>
<protein>
    <submittedName>
        <fullName evidence="2">Uncharacterized protein</fullName>
    </submittedName>
</protein>
<accession>X6N619</accession>
<keyword evidence="3" id="KW-1185">Reference proteome</keyword>
<feature type="region of interest" description="Disordered" evidence="1">
    <location>
        <begin position="91"/>
        <end position="119"/>
    </location>
</feature>
<feature type="compositionally biased region" description="Low complexity" evidence="1">
    <location>
        <begin position="91"/>
        <end position="113"/>
    </location>
</feature>
<name>X6N619_RETFI</name>